<evidence type="ECO:0000313" key="2">
    <source>
        <dbReference type="EMBL" id="KAK4078502.1"/>
    </source>
</evidence>
<keyword evidence="3" id="KW-1185">Reference proteome</keyword>
<dbReference type="EMBL" id="JAWRVI010000082">
    <property type="protein sequence ID" value="KAK4078502.1"/>
    <property type="molecule type" value="Genomic_DNA"/>
</dbReference>
<gene>
    <name evidence="2" type="ORF">Purlil1_11955</name>
</gene>
<name>A0ABR0BIC0_PURLI</name>
<reference evidence="2 3" key="1">
    <citation type="journal article" date="2024" name="Microbiol. Resour. Announc.">
        <title>Genome annotations for the ascomycete fungi Trichoderma harzianum, Trichoderma aggressivum, and Purpureocillium lilacinum.</title>
        <authorList>
            <person name="Beijen E.P.W."/>
            <person name="Ohm R.A."/>
        </authorList>
    </citation>
    <scope>NUCLEOTIDE SEQUENCE [LARGE SCALE GENOMIC DNA]</scope>
    <source>
        <strain evidence="2 3">CBS 150709</strain>
    </source>
</reference>
<organism evidence="2 3">
    <name type="scientific">Purpureocillium lilacinum</name>
    <name type="common">Paecilomyces lilacinus</name>
    <dbReference type="NCBI Taxonomy" id="33203"/>
    <lineage>
        <taxon>Eukaryota</taxon>
        <taxon>Fungi</taxon>
        <taxon>Dikarya</taxon>
        <taxon>Ascomycota</taxon>
        <taxon>Pezizomycotina</taxon>
        <taxon>Sordariomycetes</taxon>
        <taxon>Hypocreomycetidae</taxon>
        <taxon>Hypocreales</taxon>
        <taxon>Ophiocordycipitaceae</taxon>
        <taxon>Purpureocillium</taxon>
    </lineage>
</organism>
<evidence type="ECO:0000313" key="3">
    <source>
        <dbReference type="Proteomes" id="UP001287286"/>
    </source>
</evidence>
<protein>
    <submittedName>
        <fullName evidence="2">Uncharacterized protein</fullName>
    </submittedName>
</protein>
<comment type="caution">
    <text evidence="2">The sequence shown here is derived from an EMBL/GenBank/DDBJ whole genome shotgun (WGS) entry which is preliminary data.</text>
</comment>
<feature type="region of interest" description="Disordered" evidence="1">
    <location>
        <begin position="350"/>
        <end position="382"/>
    </location>
</feature>
<feature type="compositionally biased region" description="Basic and acidic residues" evidence="1">
    <location>
        <begin position="367"/>
        <end position="376"/>
    </location>
</feature>
<evidence type="ECO:0000256" key="1">
    <source>
        <dbReference type="SAM" id="MobiDB-lite"/>
    </source>
</evidence>
<feature type="region of interest" description="Disordered" evidence="1">
    <location>
        <begin position="25"/>
        <end position="45"/>
    </location>
</feature>
<dbReference type="Proteomes" id="UP001287286">
    <property type="component" value="Unassembled WGS sequence"/>
</dbReference>
<accession>A0ABR0BIC0</accession>
<sequence length="508" mass="55189">MASAWGAMAGGRTASSARTRWMASSRGILSASPPTDRHRAGTRANCRSSAAAGDAALRSSCDDPPTATQPFFSARPWLDRLKPTMTTAVAQIQPRGPSQSSASLGETWAYRPSGTWIGKVPSCMGFLFCVLGRVVSCLLRNCGGVWKLSLSSSMCPPRGVRNPPPLAQWVEVPWPGQLFGGTASAWLCKHGAFAPRRRQRDHMPLLLPRMTLSMSPASFDMRGYQPRGSPSSPSVLPLLINNEKEPLFRRVVLQLLKRHGSVGAPWTKQETRLAAPPVAVPTSHVGASKCPLCAWLCLFTGSLWRARRARAPTLRNSSLSPRFASLAVARRRQSAHQLAMLGMCLLAEGTESTGSTHPAKPPPPPRGTRDKTRKPPDSLPHGGVISGVWESLPLLRLVILANKRMTDTEFCHHESFDAGPSARSWRWLRFRRAPHSIELPVVCMASGTWPSEPAGNKPVPGAVRDSFVQRSWFVESLTAGHPNPSASQLPLDNFVGAIDSSHLPWCQD</sequence>
<proteinExistence type="predicted"/>